<proteinExistence type="predicted"/>
<accession>M3Y541</accession>
<name>M3Y541_MUSPF</name>
<dbReference type="AlphaFoldDB" id="M3Y541"/>
<dbReference type="InParanoid" id="M3Y541"/>
<sequence>MSLDIPRGKSHGKELEPVSQGRSSREEDIRVGSGRVTGSHHSDKDLTSQPPLAPFFLPRLSTPGEPRPGLPSPGFP</sequence>
<dbReference type="HOGENOM" id="CLU_2653885_0_0_1"/>
<protein>
    <submittedName>
        <fullName evidence="2">Uncharacterized protein</fullName>
    </submittedName>
</protein>
<evidence type="ECO:0000313" key="2">
    <source>
        <dbReference type="Ensembl" id="ENSMPUP00000006442.1"/>
    </source>
</evidence>
<dbReference type="Ensembl" id="ENSMPUT00000006553.1">
    <property type="protein sequence ID" value="ENSMPUP00000006442.1"/>
    <property type="gene ID" value="ENSMPUG00000006497.1"/>
</dbReference>
<evidence type="ECO:0000256" key="1">
    <source>
        <dbReference type="SAM" id="MobiDB-lite"/>
    </source>
</evidence>
<feature type="region of interest" description="Disordered" evidence="1">
    <location>
        <begin position="1"/>
        <end position="76"/>
    </location>
</feature>
<organism evidence="2">
    <name type="scientific">Mustela putorius furo</name>
    <name type="common">European domestic ferret</name>
    <name type="synonym">Mustela furo</name>
    <dbReference type="NCBI Taxonomy" id="9669"/>
    <lineage>
        <taxon>Eukaryota</taxon>
        <taxon>Metazoa</taxon>
        <taxon>Chordata</taxon>
        <taxon>Craniata</taxon>
        <taxon>Vertebrata</taxon>
        <taxon>Euteleostomi</taxon>
        <taxon>Mammalia</taxon>
        <taxon>Eutheria</taxon>
        <taxon>Laurasiatheria</taxon>
        <taxon>Carnivora</taxon>
        <taxon>Caniformia</taxon>
        <taxon>Musteloidea</taxon>
        <taxon>Mustelidae</taxon>
        <taxon>Mustelinae</taxon>
        <taxon>Mustela</taxon>
    </lineage>
</organism>
<feature type="compositionally biased region" description="Pro residues" evidence="1">
    <location>
        <begin position="65"/>
        <end position="76"/>
    </location>
</feature>
<dbReference type="EMBL" id="AEYP01009207">
    <property type="status" value="NOT_ANNOTATED_CDS"/>
    <property type="molecule type" value="Genomic_DNA"/>
</dbReference>
<reference evidence="2" key="1">
    <citation type="submission" date="2024-06" db="UniProtKB">
        <authorList>
            <consortium name="Ensembl"/>
        </authorList>
    </citation>
    <scope>IDENTIFICATION</scope>
</reference>